<dbReference type="Proteomes" id="UP000035642">
    <property type="component" value="Unassembled WGS sequence"/>
</dbReference>
<dbReference type="WBParaSite" id="ACAC_0000570301-mRNA-1">
    <property type="protein sequence ID" value="ACAC_0000570301-mRNA-1"/>
    <property type="gene ID" value="ACAC_0000570301"/>
</dbReference>
<feature type="domain" description="DUF7596" evidence="1">
    <location>
        <begin position="3"/>
        <end position="85"/>
    </location>
</feature>
<accession>A0A0K0D6K8</accession>
<dbReference type="Pfam" id="PF24524">
    <property type="entry name" value="DUF7596"/>
    <property type="match status" value="1"/>
</dbReference>
<dbReference type="Gene3D" id="3.40.630.90">
    <property type="match status" value="1"/>
</dbReference>
<evidence type="ECO:0000313" key="2">
    <source>
        <dbReference type="Proteomes" id="UP000035642"/>
    </source>
</evidence>
<name>A0A0K0D6K8_ANGCA</name>
<dbReference type="InterPro" id="IPR056017">
    <property type="entry name" value="DUF7596"/>
</dbReference>
<sequence>LCVYKIIRSVPYIIDYKASTLFETVFADHKGRSAFVHLIDVLSHCSVGRTNMDLSKNMTIDLLNVDSIAHQEVVAQWRDVAGFIVSDKHRLEEVLVYRSNLLSLSDPASTIVIVSITKGNLVSVLDYDADLSIYDRSEHVTALIQTPGITGMLALDEGQPCGYALLCKNRVLLLYANNEEIFKQLLSGIAKDIVNDQCKMFLRLGAHNVTEQIIEFKALEAVLATEVAVFPLNKNLARLETVQ</sequence>
<reference evidence="2" key="1">
    <citation type="submission" date="2012-09" db="EMBL/GenBank/DDBJ databases">
        <authorList>
            <person name="Martin A.A."/>
        </authorList>
    </citation>
    <scope>NUCLEOTIDE SEQUENCE</scope>
</reference>
<organism evidence="2 3">
    <name type="scientific">Angiostrongylus cantonensis</name>
    <name type="common">Rat lungworm</name>
    <dbReference type="NCBI Taxonomy" id="6313"/>
    <lineage>
        <taxon>Eukaryota</taxon>
        <taxon>Metazoa</taxon>
        <taxon>Ecdysozoa</taxon>
        <taxon>Nematoda</taxon>
        <taxon>Chromadorea</taxon>
        <taxon>Rhabditida</taxon>
        <taxon>Rhabditina</taxon>
        <taxon>Rhabditomorpha</taxon>
        <taxon>Strongyloidea</taxon>
        <taxon>Metastrongylidae</taxon>
        <taxon>Angiostrongylus</taxon>
    </lineage>
</organism>
<evidence type="ECO:0000259" key="1">
    <source>
        <dbReference type="Pfam" id="PF24524"/>
    </source>
</evidence>
<protein>
    <submittedName>
        <fullName evidence="3">Acetyltransf_18 domain-containing protein</fullName>
    </submittedName>
</protein>
<keyword evidence="2" id="KW-1185">Reference proteome</keyword>
<dbReference type="STRING" id="6313.A0A0K0D6K8"/>
<reference evidence="3" key="2">
    <citation type="submission" date="2017-02" db="UniProtKB">
        <authorList>
            <consortium name="WormBaseParasite"/>
        </authorList>
    </citation>
    <scope>IDENTIFICATION</scope>
</reference>
<proteinExistence type="predicted"/>
<dbReference type="AlphaFoldDB" id="A0A0K0D6K8"/>
<evidence type="ECO:0000313" key="3">
    <source>
        <dbReference type="WBParaSite" id="ACAC_0000570301-mRNA-1"/>
    </source>
</evidence>